<dbReference type="EMBL" id="SEYY01020000">
    <property type="protein sequence ID" value="KAB7497710.1"/>
    <property type="molecule type" value="Genomic_DNA"/>
</dbReference>
<dbReference type="GO" id="GO:0006979">
    <property type="term" value="P:response to oxidative stress"/>
    <property type="evidence" value="ECO:0007669"/>
    <property type="project" value="InterPro"/>
</dbReference>
<accession>A0A5N5SYG3</accession>
<evidence type="ECO:0000256" key="5">
    <source>
        <dbReference type="SAM" id="SignalP"/>
    </source>
</evidence>
<dbReference type="SUPFAM" id="SSF52833">
    <property type="entry name" value="Thioredoxin-like"/>
    <property type="match status" value="1"/>
</dbReference>
<dbReference type="GO" id="GO:0004602">
    <property type="term" value="F:glutathione peroxidase activity"/>
    <property type="evidence" value="ECO:0007669"/>
    <property type="project" value="TreeGrafter"/>
</dbReference>
<keyword evidence="3 4" id="KW-0560">Oxidoreductase</keyword>
<dbReference type="PANTHER" id="PTHR11592:SF81">
    <property type="entry name" value="GLUTATHIONE PEROXIDASE"/>
    <property type="match status" value="1"/>
</dbReference>
<protein>
    <recommendedName>
        <fullName evidence="4">Glutathione peroxidase</fullName>
    </recommendedName>
</protein>
<keyword evidence="5" id="KW-0732">Signal</keyword>
<name>A0A5N5SYG3_9CRUS</name>
<evidence type="ECO:0000256" key="2">
    <source>
        <dbReference type="ARBA" id="ARBA00022559"/>
    </source>
</evidence>
<evidence type="ECO:0000313" key="7">
    <source>
        <dbReference type="Proteomes" id="UP000326759"/>
    </source>
</evidence>
<evidence type="ECO:0000256" key="3">
    <source>
        <dbReference type="ARBA" id="ARBA00023002"/>
    </source>
</evidence>
<dbReference type="InterPro" id="IPR000889">
    <property type="entry name" value="Glutathione_peroxidase"/>
</dbReference>
<proteinExistence type="inferred from homology"/>
<keyword evidence="7" id="KW-1185">Reference proteome</keyword>
<dbReference type="Proteomes" id="UP000326759">
    <property type="component" value="Unassembled WGS sequence"/>
</dbReference>
<dbReference type="PROSITE" id="PS51355">
    <property type="entry name" value="GLUTATHIONE_PEROXID_3"/>
    <property type="match status" value="1"/>
</dbReference>
<feature type="signal peptide" evidence="5">
    <location>
        <begin position="1"/>
        <end position="17"/>
    </location>
</feature>
<keyword evidence="2 4" id="KW-0575">Peroxidase</keyword>
<dbReference type="PANTHER" id="PTHR11592">
    <property type="entry name" value="GLUTATHIONE PEROXIDASE"/>
    <property type="match status" value="1"/>
</dbReference>
<dbReference type="OrthoDB" id="446890at2759"/>
<comment type="caution">
    <text evidence="6">The sequence shown here is derived from an EMBL/GenBank/DDBJ whole genome shotgun (WGS) entry which is preliminary data.</text>
</comment>
<dbReference type="InterPro" id="IPR036249">
    <property type="entry name" value="Thioredoxin-like_sf"/>
</dbReference>
<evidence type="ECO:0000256" key="4">
    <source>
        <dbReference type="RuleBase" id="RU000499"/>
    </source>
</evidence>
<sequence>MVFRLLVLATFVCVTLADVIYPKVLLIYNTATYSDEAVDNYNQINSLADYFAGQDFEILGFPTNEFGKAEPGNGYDEIINQLKYVRPGDGFVAKLTFFQKIATNGNGDSPIFNFLKLTCPYVADTFETDIYYSPQSVEDVRWNFEKFLVGKDGKTYFRYHSSTTDPQDLIPDIESLLSA</sequence>
<evidence type="ECO:0000256" key="1">
    <source>
        <dbReference type="ARBA" id="ARBA00006926"/>
    </source>
</evidence>
<reference evidence="6 7" key="1">
    <citation type="journal article" date="2019" name="PLoS Biol.">
        <title>Sex chromosomes control vertical transmission of feminizing Wolbachia symbionts in an isopod.</title>
        <authorList>
            <person name="Becking T."/>
            <person name="Chebbi M.A."/>
            <person name="Giraud I."/>
            <person name="Moumen B."/>
            <person name="Laverre T."/>
            <person name="Caubet Y."/>
            <person name="Peccoud J."/>
            <person name="Gilbert C."/>
            <person name="Cordaux R."/>
        </authorList>
    </citation>
    <scope>NUCLEOTIDE SEQUENCE [LARGE SCALE GENOMIC DNA]</scope>
    <source>
        <strain evidence="6">ANa2</strain>
        <tissue evidence="6">Whole body excluding digestive tract and cuticle</tissue>
    </source>
</reference>
<feature type="chain" id="PRO_5024451537" description="Glutathione peroxidase" evidence="5">
    <location>
        <begin position="18"/>
        <end position="179"/>
    </location>
</feature>
<evidence type="ECO:0000313" key="6">
    <source>
        <dbReference type="EMBL" id="KAB7497710.1"/>
    </source>
</evidence>
<gene>
    <name evidence="6" type="ORF">Anas_06158</name>
</gene>
<organism evidence="6 7">
    <name type="scientific">Armadillidium nasatum</name>
    <dbReference type="NCBI Taxonomy" id="96803"/>
    <lineage>
        <taxon>Eukaryota</taxon>
        <taxon>Metazoa</taxon>
        <taxon>Ecdysozoa</taxon>
        <taxon>Arthropoda</taxon>
        <taxon>Crustacea</taxon>
        <taxon>Multicrustacea</taxon>
        <taxon>Malacostraca</taxon>
        <taxon>Eumalacostraca</taxon>
        <taxon>Peracarida</taxon>
        <taxon>Isopoda</taxon>
        <taxon>Oniscidea</taxon>
        <taxon>Crinocheta</taxon>
        <taxon>Armadillidiidae</taxon>
        <taxon>Armadillidium</taxon>
    </lineage>
</organism>
<dbReference type="PIRSF" id="PIRSF000303">
    <property type="entry name" value="Glutathion_perox"/>
    <property type="match status" value="1"/>
</dbReference>
<dbReference type="Gene3D" id="3.40.30.10">
    <property type="entry name" value="Glutaredoxin"/>
    <property type="match status" value="1"/>
</dbReference>
<dbReference type="PRINTS" id="PR01011">
    <property type="entry name" value="GLUTPROXDASE"/>
</dbReference>
<dbReference type="AlphaFoldDB" id="A0A5N5SYG3"/>
<dbReference type="Pfam" id="PF00255">
    <property type="entry name" value="GSHPx"/>
    <property type="match status" value="1"/>
</dbReference>
<comment type="similarity">
    <text evidence="1 4">Belongs to the glutathione peroxidase family.</text>
</comment>